<feature type="compositionally biased region" description="Low complexity" evidence="1">
    <location>
        <begin position="974"/>
        <end position="985"/>
    </location>
</feature>
<feature type="compositionally biased region" description="Polar residues" evidence="1">
    <location>
        <begin position="875"/>
        <end position="886"/>
    </location>
</feature>
<feature type="compositionally biased region" description="Polar residues" evidence="1">
    <location>
        <begin position="1277"/>
        <end position="1295"/>
    </location>
</feature>
<evidence type="ECO:0000256" key="1">
    <source>
        <dbReference type="SAM" id="MobiDB-lite"/>
    </source>
</evidence>
<feature type="compositionally biased region" description="Basic and acidic residues" evidence="1">
    <location>
        <begin position="1475"/>
        <end position="1486"/>
    </location>
</feature>
<feature type="compositionally biased region" description="Basic and acidic residues" evidence="1">
    <location>
        <begin position="544"/>
        <end position="562"/>
    </location>
</feature>
<feature type="compositionally biased region" description="Basic and acidic residues" evidence="1">
    <location>
        <begin position="854"/>
        <end position="867"/>
    </location>
</feature>
<name>A0A8H6RJS7_9PEZI</name>
<feature type="region of interest" description="Disordered" evidence="1">
    <location>
        <begin position="1591"/>
        <end position="1626"/>
    </location>
</feature>
<gene>
    <name evidence="3" type="ORF">HII31_05888</name>
</gene>
<feature type="compositionally biased region" description="Low complexity" evidence="1">
    <location>
        <begin position="756"/>
        <end position="768"/>
    </location>
</feature>
<feature type="compositionally biased region" description="Basic and acidic residues" evidence="1">
    <location>
        <begin position="1509"/>
        <end position="1524"/>
    </location>
</feature>
<feature type="region of interest" description="Disordered" evidence="1">
    <location>
        <begin position="290"/>
        <end position="422"/>
    </location>
</feature>
<feature type="compositionally biased region" description="Polar residues" evidence="1">
    <location>
        <begin position="1332"/>
        <end position="1362"/>
    </location>
</feature>
<sequence>MAESTIGIQALSPDAPPPASKSIRAKISLIWPYSSSTKQCALLLADPDFRLRNDRGQVRVRFTGASATAVAQGKVSIGDELLLELHGATWAAEASNVNTPGKSVEGELVYRGELGLQIVRKAGATEDIDQRIVVNDGSTPPPEEEEEQPRHETPARNARVTALGGFSLTPIYSSPAFVKRQRLSGGSLFFKQEQEVSDPVAEIEKELEEDERRPKKKQRISDVRDWRFTNRTPSPEKTLPGVEKEIGEPETRDDEDDLEKQVAAALADQPANIDNRPIYEETAWSQAARQTVQQQAANASLNTSRTEVSDAQSSAESRLFGFTSQDRSAAVMQPPPLPKLQMPEDPFLEPSRQVDGTKESGPSTPKLRPVPGYNLPLPSPFLTDAQQSPLGVARPAEPVPTEHEIRQRQQSIESSHEITSDESAVLEINPTIAALARQSQQLQSGQPVVTGDAIDVSQSTDSGGFPTALSQAPRARVQHSIDSETVATPDTEIRDDDEDEDRQSYHFRDTSGVFDQVQSQHPQYLSDTEEDEELEQLYTQAAQRKAEQRRLREGVKERDFARRPRAGCSADADGNPVPCGQALEQDVVHEDEAEEVIEDMGDEPQESSDDYDEADDADDESEPRAGRQSMSPNIEIENRAADSALEAMIDMGTRSMEAPIVIEESDESEVEENEPEVKTRSEDPAAQVAPAATKLPKTPAPPAPKNFGFGFGFDGTSSPPEIRSTPQSQKDRTMKKTYGSLFGFRVSPSPEKERQQQQQQQDLQSSDSPSRARKQPVIETPTPFGSIPRESFDNQITSPENTTRQSLAHSISSSTDQVHVEPPSNDNMQADYPASLQAQSPVRADALAEQARSPPRDDGDHTVHESQLDAALASSFGTGTNTTALHTKQAAEVEQEQRPSGERESEGKREEPQQFAEPALPESRSQAQSAPQSNQYEIEEEPKHQQKPFIDRPRQEGPPPSSAPVRALGSQKVTAPPSSTAPRPSQVEIIDLGSSSDAAAEDAGPAERLDPRHDPSVAYDDQHIGNKDSDAQSADEDTEVVPSPEATELPEPVMIPSETNVPSEDIAGLETLSPAAPFIPETLDNQAWPESDQGSFFAEQMQAGGLPSLESRTMGYSQQLATAASQASDNEVADWNSQVPLQPIPPNLTSFAGDLGQIDASLVSRSTGEASITGQTLVEPTATISEVKDTTEIIGIGSSSPAAAPEAQPEDVEMADAGDSVAEILVKESSERAFDEAKRTEEDVISRIVDSSKQVSFTNDASASGSQRLTRARAHKLTQQSSTSNSDHPQVQIAASSFVDETPQTKVDEHQETSRSELPITPDESQHRLESQPFQTQIEEPQSSQDLESQPFETQIPTTSFVPPTPEVTNEGLKVVEDAAEQEPTETKKATSKRPRRRAESGADNKTPVRRSTRKSQAASQSQEDAEGKVIQAVGEPRLSTPDAAVRQPSVTASAESDLLSPVRKTPVRRSPRKSAVESEVTEKSADLLTSFEASPPKKTTTRKSSRKSKAESQLEDEMKRANEESVDEISPRPKKASTAKKQVSREPAAAESEHSEAVEEQVKSTPAMTPARKSFTSRLGQVPEVISAWFSPRRPTRSQAEDKPAQIEASEVPDDKSGLLRRSSSNGLTTTKSYYYPLSNIEEKLNPSSQPGVDNTVDVIALVTDASSTPERAKSGPKDFFTIFKVTDQSLTSEDDADELGEVRVEVYRHWHATLPVASPGDVVLLRGFSVKSRKRRPYLLSGDASAWLVWRFSEVGSQERETRKRPGSSGGVREEVKGPSVEFAEGERKRARELRDWWVERQAESEK</sequence>
<dbReference type="InterPro" id="IPR011564">
    <property type="entry name" value="Telomer_end-bd_POT1/Cdc13"/>
</dbReference>
<feature type="compositionally biased region" description="Basic and acidic residues" evidence="1">
    <location>
        <begin position="219"/>
        <end position="228"/>
    </location>
</feature>
<accession>A0A8H6RJS7</accession>
<feature type="region of interest" description="Disordered" evidence="1">
    <location>
        <begin position="1249"/>
        <end position="1578"/>
    </location>
</feature>
<feature type="compositionally biased region" description="Polar residues" evidence="1">
    <location>
        <begin position="300"/>
        <end position="327"/>
    </location>
</feature>
<feature type="region of interest" description="Disordered" evidence="1">
    <location>
        <begin position="1761"/>
        <end position="1793"/>
    </location>
</feature>
<feature type="region of interest" description="Disordered" evidence="1">
    <location>
        <begin position="133"/>
        <end position="156"/>
    </location>
</feature>
<dbReference type="InterPro" id="IPR012340">
    <property type="entry name" value="NA-bd_OB-fold"/>
</dbReference>
<dbReference type="Pfam" id="PF02765">
    <property type="entry name" value="POT1"/>
    <property type="match status" value="1"/>
</dbReference>
<feature type="compositionally biased region" description="Basic and acidic residues" evidence="1">
    <location>
        <begin position="1005"/>
        <end position="1030"/>
    </location>
</feature>
<feature type="compositionally biased region" description="Basic and acidic residues" evidence="1">
    <location>
        <begin position="889"/>
        <end position="912"/>
    </location>
</feature>
<feature type="region of interest" description="Disordered" evidence="1">
    <location>
        <begin position="453"/>
        <end position="503"/>
    </location>
</feature>
<dbReference type="EMBL" id="JABCIY010000107">
    <property type="protein sequence ID" value="KAF7192789.1"/>
    <property type="molecule type" value="Genomic_DNA"/>
</dbReference>
<dbReference type="Gene3D" id="2.40.50.140">
    <property type="entry name" value="Nucleic acid-binding proteins"/>
    <property type="match status" value="1"/>
</dbReference>
<feature type="compositionally biased region" description="Polar residues" evidence="1">
    <location>
        <begin position="1249"/>
        <end position="1269"/>
    </location>
</feature>
<feature type="region of interest" description="Disordered" evidence="1">
    <location>
        <begin position="207"/>
        <end position="258"/>
    </location>
</feature>
<feature type="compositionally biased region" description="Acidic residues" evidence="1">
    <location>
        <begin position="663"/>
        <end position="674"/>
    </location>
</feature>
<dbReference type="OrthoDB" id="5363079at2759"/>
<evidence type="ECO:0000259" key="2">
    <source>
        <dbReference type="SMART" id="SM00976"/>
    </source>
</evidence>
<feature type="region of interest" description="Disordered" evidence="1">
    <location>
        <begin position="541"/>
        <end position="1060"/>
    </location>
</feature>
<dbReference type="SUPFAM" id="SSF50249">
    <property type="entry name" value="Nucleic acid-binding proteins"/>
    <property type="match status" value="1"/>
</dbReference>
<dbReference type="GO" id="GO:0003677">
    <property type="term" value="F:DNA binding"/>
    <property type="evidence" value="ECO:0007669"/>
    <property type="project" value="InterPro"/>
</dbReference>
<organism evidence="3 4">
    <name type="scientific">Pseudocercospora fuligena</name>
    <dbReference type="NCBI Taxonomy" id="685502"/>
    <lineage>
        <taxon>Eukaryota</taxon>
        <taxon>Fungi</taxon>
        <taxon>Dikarya</taxon>
        <taxon>Ascomycota</taxon>
        <taxon>Pezizomycotina</taxon>
        <taxon>Dothideomycetes</taxon>
        <taxon>Dothideomycetidae</taxon>
        <taxon>Mycosphaerellales</taxon>
        <taxon>Mycosphaerellaceae</taxon>
        <taxon>Pseudocercospora</taxon>
    </lineage>
</organism>
<dbReference type="Proteomes" id="UP000660729">
    <property type="component" value="Unassembled WGS sequence"/>
</dbReference>
<feature type="compositionally biased region" description="Polar residues" evidence="1">
    <location>
        <begin position="793"/>
        <end position="817"/>
    </location>
</feature>
<feature type="compositionally biased region" description="Low complexity" evidence="1">
    <location>
        <begin position="290"/>
        <end position="299"/>
    </location>
</feature>
<dbReference type="SMART" id="SM00976">
    <property type="entry name" value="Telo_bind"/>
    <property type="match status" value="1"/>
</dbReference>
<feature type="compositionally biased region" description="Basic and acidic residues" evidence="1">
    <location>
        <begin position="1552"/>
        <end position="1563"/>
    </location>
</feature>
<feature type="compositionally biased region" description="Basic and acidic residues" evidence="1">
    <location>
        <begin position="1306"/>
        <end position="1315"/>
    </location>
</feature>
<evidence type="ECO:0000313" key="4">
    <source>
        <dbReference type="Proteomes" id="UP000660729"/>
    </source>
</evidence>
<feature type="compositionally biased region" description="Acidic residues" evidence="1">
    <location>
        <begin position="589"/>
        <end position="621"/>
    </location>
</feature>
<feature type="compositionally biased region" description="Polar residues" evidence="1">
    <location>
        <begin position="716"/>
        <end position="728"/>
    </location>
</feature>
<feature type="compositionally biased region" description="Basic and acidic residues" evidence="1">
    <location>
        <begin position="941"/>
        <end position="955"/>
    </location>
</feature>
<proteinExistence type="predicted"/>
<keyword evidence="4" id="KW-1185">Reference proteome</keyword>
<protein>
    <recommendedName>
        <fullName evidence="2">Telomeric single stranded DNA binding POT1/Cdc13 domain-containing protein</fullName>
    </recommendedName>
</protein>
<feature type="compositionally biased region" description="Low complexity" evidence="1">
    <location>
        <begin position="993"/>
        <end position="1003"/>
    </location>
</feature>
<dbReference type="GO" id="GO:0000781">
    <property type="term" value="C:chromosome, telomeric region"/>
    <property type="evidence" value="ECO:0007669"/>
    <property type="project" value="InterPro"/>
</dbReference>
<reference evidence="3" key="1">
    <citation type="submission" date="2020-04" db="EMBL/GenBank/DDBJ databases">
        <title>Draft genome resource of the tomato pathogen Pseudocercospora fuligena.</title>
        <authorList>
            <person name="Zaccaron A."/>
        </authorList>
    </citation>
    <scope>NUCLEOTIDE SEQUENCE</scope>
    <source>
        <strain evidence="3">PF001</strain>
    </source>
</reference>
<dbReference type="GO" id="GO:0000723">
    <property type="term" value="P:telomere maintenance"/>
    <property type="evidence" value="ECO:0007669"/>
    <property type="project" value="InterPro"/>
</dbReference>
<feature type="compositionally biased region" description="Polar residues" evidence="1">
    <location>
        <begin position="923"/>
        <end position="936"/>
    </location>
</feature>
<evidence type="ECO:0000313" key="3">
    <source>
        <dbReference type="EMBL" id="KAF7192789.1"/>
    </source>
</evidence>
<feature type="domain" description="Telomeric single stranded DNA binding POT1/Cdc13" evidence="2">
    <location>
        <begin position="1636"/>
        <end position="1801"/>
    </location>
</feature>
<comment type="caution">
    <text evidence="3">The sequence shown here is derived from an EMBL/GenBank/DDBJ whole genome shotgun (WGS) entry which is preliminary data.</text>
</comment>